<dbReference type="InterPro" id="IPR035906">
    <property type="entry name" value="MetI-like_sf"/>
</dbReference>
<comment type="caution">
    <text evidence="11">Lacks conserved residue(s) required for the propagation of feature annotation.</text>
</comment>
<comment type="function">
    <text evidence="1 11">Part of the binding-protein-dependent transport system for molybdenum; probably responsible for the translocation of the substrate across the membrane.</text>
</comment>
<evidence type="ECO:0000259" key="12">
    <source>
        <dbReference type="PROSITE" id="PS50928"/>
    </source>
</evidence>
<dbReference type="PANTHER" id="PTHR30183:SF3">
    <property type="entry name" value="MOLYBDENUM TRANSPORT SYSTEM PERMEASE PROTEIN MODB"/>
    <property type="match status" value="1"/>
</dbReference>
<evidence type="ECO:0000256" key="11">
    <source>
        <dbReference type="RuleBase" id="RU365097"/>
    </source>
</evidence>
<comment type="similarity">
    <text evidence="3 11">Belongs to the binding-protein-dependent transport system permease family. CysTW subfamily.</text>
</comment>
<dbReference type="InterPro" id="IPR011867">
    <property type="entry name" value="ModB_ABC"/>
</dbReference>
<dbReference type="AlphaFoldDB" id="A0A8J7QE89"/>
<feature type="transmembrane region" description="Helical" evidence="10">
    <location>
        <begin position="44"/>
        <end position="66"/>
    </location>
</feature>
<dbReference type="InterPro" id="IPR000515">
    <property type="entry name" value="MetI-like"/>
</dbReference>
<evidence type="ECO:0000256" key="10">
    <source>
        <dbReference type="RuleBase" id="RU363032"/>
    </source>
</evidence>
<dbReference type="CDD" id="cd06261">
    <property type="entry name" value="TM_PBP2"/>
    <property type="match status" value="1"/>
</dbReference>
<dbReference type="NCBIfam" id="TIGR02141">
    <property type="entry name" value="modB_ABC"/>
    <property type="match status" value="1"/>
</dbReference>
<keyword evidence="9 10" id="KW-0472">Membrane</keyword>
<evidence type="ECO:0000256" key="5">
    <source>
        <dbReference type="ARBA" id="ARBA00022475"/>
    </source>
</evidence>
<comment type="subcellular location">
    <subcellularLocation>
        <location evidence="2 10">Cell membrane</location>
        <topology evidence="2 10">Multi-pass membrane protein</topology>
    </subcellularLocation>
</comment>
<reference evidence="13" key="1">
    <citation type="submission" date="2021-03" db="EMBL/GenBank/DDBJ databases">
        <authorList>
            <person name="Wang G."/>
        </authorList>
    </citation>
    <scope>NUCLEOTIDE SEQUENCE</scope>
    <source>
        <strain evidence="13">KCTC 12899</strain>
    </source>
</reference>
<feature type="transmembrane region" description="Helical" evidence="10">
    <location>
        <begin position="190"/>
        <end position="210"/>
    </location>
</feature>
<keyword evidence="14" id="KW-1185">Reference proteome</keyword>
<accession>A0A8J7QE89</accession>
<evidence type="ECO:0000256" key="6">
    <source>
        <dbReference type="ARBA" id="ARBA00022505"/>
    </source>
</evidence>
<keyword evidence="7 10" id="KW-0812">Transmembrane</keyword>
<dbReference type="PROSITE" id="PS50928">
    <property type="entry name" value="ABC_TM1"/>
    <property type="match status" value="1"/>
</dbReference>
<keyword evidence="8 10" id="KW-1133">Transmembrane helix</keyword>
<name>A0A8J7QE89_9BACT</name>
<dbReference type="Gene3D" id="1.10.3720.10">
    <property type="entry name" value="MetI-like"/>
    <property type="match status" value="1"/>
</dbReference>
<keyword evidence="6 11" id="KW-0500">Molybdenum</keyword>
<dbReference type="NCBIfam" id="NF006939">
    <property type="entry name" value="PRK09421.1"/>
    <property type="match status" value="1"/>
</dbReference>
<comment type="caution">
    <text evidence="13">The sequence shown here is derived from an EMBL/GenBank/DDBJ whole genome shotgun (WGS) entry which is preliminary data.</text>
</comment>
<evidence type="ECO:0000256" key="7">
    <source>
        <dbReference type="ARBA" id="ARBA00022692"/>
    </source>
</evidence>
<evidence type="ECO:0000313" key="13">
    <source>
        <dbReference type="EMBL" id="MBO1322264.1"/>
    </source>
</evidence>
<dbReference type="Pfam" id="PF00528">
    <property type="entry name" value="BPD_transp_1"/>
    <property type="match status" value="1"/>
</dbReference>
<protein>
    <recommendedName>
        <fullName evidence="11">Molybdenum transport system permease</fullName>
    </recommendedName>
</protein>
<dbReference type="PANTHER" id="PTHR30183">
    <property type="entry name" value="MOLYBDENUM TRANSPORT SYSTEM PERMEASE PROTEIN MODB"/>
    <property type="match status" value="1"/>
</dbReference>
<proteinExistence type="inferred from homology"/>
<dbReference type="Proteomes" id="UP000664417">
    <property type="component" value="Unassembled WGS sequence"/>
</dbReference>
<gene>
    <name evidence="13" type="primary">modB</name>
    <name evidence="13" type="ORF">J3U88_27575</name>
</gene>
<dbReference type="EMBL" id="JAFREP010000033">
    <property type="protein sequence ID" value="MBO1322264.1"/>
    <property type="molecule type" value="Genomic_DNA"/>
</dbReference>
<feature type="transmembrane region" description="Helical" evidence="10">
    <location>
        <begin position="78"/>
        <end position="102"/>
    </location>
</feature>
<evidence type="ECO:0000256" key="3">
    <source>
        <dbReference type="ARBA" id="ARBA00007069"/>
    </source>
</evidence>
<keyword evidence="4 10" id="KW-0813">Transport</keyword>
<dbReference type="SUPFAM" id="SSF161098">
    <property type="entry name" value="MetI-like"/>
    <property type="match status" value="1"/>
</dbReference>
<evidence type="ECO:0000256" key="4">
    <source>
        <dbReference type="ARBA" id="ARBA00022448"/>
    </source>
</evidence>
<dbReference type="RefSeq" id="WP_207862279.1">
    <property type="nucleotide sequence ID" value="NZ_JAFREP010000033.1"/>
</dbReference>
<sequence length="228" mass="24212">MVWQILQISLSVAICAVLAALVPAVAAAYVLARFSFSGKSLVEALCYAPLVLPPVVTGYLLLVLFSRKGWLGRWLADFGILVPFTWTAAVLAAAVIAFPLLVRSVRLAVELVDPRLEEAAAGLGASPWRVFFGITLPLASPGVLTGTMLAFARCLGEFGATITFAGNIQGETRSIPLAIYTYLQQPDAEATVWFLVALSLAVSLAALWGSEVCNRRLRVRLGGAHVGA</sequence>
<dbReference type="GO" id="GO:0005886">
    <property type="term" value="C:plasma membrane"/>
    <property type="evidence" value="ECO:0007669"/>
    <property type="project" value="UniProtKB-SubCell"/>
</dbReference>
<feature type="domain" description="ABC transmembrane type-1" evidence="12">
    <location>
        <begin position="6"/>
        <end position="206"/>
    </location>
</feature>
<evidence type="ECO:0000256" key="9">
    <source>
        <dbReference type="ARBA" id="ARBA00023136"/>
    </source>
</evidence>
<evidence type="ECO:0000256" key="1">
    <source>
        <dbReference type="ARBA" id="ARBA00002949"/>
    </source>
</evidence>
<dbReference type="GO" id="GO:0015098">
    <property type="term" value="F:molybdate ion transmembrane transporter activity"/>
    <property type="evidence" value="ECO:0007669"/>
    <property type="project" value="UniProtKB-UniRule"/>
</dbReference>
<evidence type="ECO:0000313" key="14">
    <source>
        <dbReference type="Proteomes" id="UP000664417"/>
    </source>
</evidence>
<organism evidence="13 14">
    <name type="scientific">Acanthopleuribacter pedis</name>
    <dbReference type="NCBI Taxonomy" id="442870"/>
    <lineage>
        <taxon>Bacteria</taxon>
        <taxon>Pseudomonadati</taxon>
        <taxon>Acidobacteriota</taxon>
        <taxon>Holophagae</taxon>
        <taxon>Acanthopleuribacterales</taxon>
        <taxon>Acanthopleuribacteraceae</taxon>
        <taxon>Acanthopleuribacter</taxon>
    </lineage>
</organism>
<evidence type="ECO:0000256" key="8">
    <source>
        <dbReference type="ARBA" id="ARBA00022989"/>
    </source>
</evidence>
<keyword evidence="5 11" id="KW-1003">Cell membrane</keyword>
<evidence type="ECO:0000256" key="2">
    <source>
        <dbReference type="ARBA" id="ARBA00004651"/>
    </source>
</evidence>